<dbReference type="GO" id="GO:0009055">
    <property type="term" value="F:electron transfer activity"/>
    <property type="evidence" value="ECO:0007669"/>
    <property type="project" value="UniProtKB-UniRule"/>
</dbReference>
<dbReference type="GO" id="GO:0046872">
    <property type="term" value="F:metal ion binding"/>
    <property type="evidence" value="ECO:0007669"/>
    <property type="project" value="UniProtKB-UniRule"/>
</dbReference>
<dbReference type="Proteomes" id="UP000192940">
    <property type="component" value="Chromosome I"/>
</dbReference>
<dbReference type="PANTHER" id="PTHR42859">
    <property type="entry name" value="OXIDOREDUCTASE"/>
    <property type="match status" value="1"/>
</dbReference>
<evidence type="ECO:0000256" key="2">
    <source>
        <dbReference type="ARBA" id="ARBA00001966"/>
    </source>
</evidence>
<dbReference type="InterPro" id="IPR017900">
    <property type="entry name" value="4Fe4S_Fe_S_CS"/>
</dbReference>
<dbReference type="PRINTS" id="PR00354">
    <property type="entry name" value="7FE8SFRDOXIN"/>
</dbReference>
<dbReference type="PROSITE" id="PS51379">
    <property type="entry name" value="4FE4S_FER_2"/>
    <property type="match status" value="1"/>
</dbReference>
<comment type="cofactor">
    <cofactor evidence="2 9">
        <name>[4Fe-4S] cluster</name>
        <dbReference type="ChEBI" id="CHEBI:49883"/>
    </cofactor>
</comment>
<organism evidence="11 12">
    <name type="scientific">Paenibacillus uliginis N3/975</name>
    <dbReference type="NCBI Taxonomy" id="1313296"/>
    <lineage>
        <taxon>Bacteria</taxon>
        <taxon>Bacillati</taxon>
        <taxon>Bacillota</taxon>
        <taxon>Bacilli</taxon>
        <taxon>Bacillales</taxon>
        <taxon>Paenibacillaceae</taxon>
        <taxon>Paenibacillus</taxon>
    </lineage>
</organism>
<dbReference type="RefSeq" id="WP_208919247.1">
    <property type="nucleotide sequence ID" value="NZ_LT840184.1"/>
</dbReference>
<keyword evidence="7 9" id="KW-0408">Iron</keyword>
<keyword evidence="5 9" id="KW-0479">Metal-binding</keyword>
<evidence type="ECO:0000256" key="8">
    <source>
        <dbReference type="ARBA" id="ARBA00023014"/>
    </source>
</evidence>
<comment type="cofactor">
    <cofactor evidence="1">
        <name>[3Fe-4S] cluster</name>
        <dbReference type="ChEBI" id="CHEBI:21137"/>
    </cofactor>
</comment>
<dbReference type="SUPFAM" id="SSF54862">
    <property type="entry name" value="4Fe-4S ferredoxins"/>
    <property type="match status" value="1"/>
</dbReference>
<feature type="domain" description="4Fe-4S ferredoxin-type" evidence="10">
    <location>
        <begin position="30"/>
        <end position="59"/>
    </location>
</feature>
<dbReference type="EMBL" id="LT840184">
    <property type="protein sequence ID" value="SMF82737.1"/>
    <property type="molecule type" value="Genomic_DNA"/>
</dbReference>
<dbReference type="Gene3D" id="3.30.70.20">
    <property type="match status" value="1"/>
</dbReference>
<evidence type="ECO:0000256" key="6">
    <source>
        <dbReference type="ARBA" id="ARBA00022982"/>
    </source>
</evidence>
<evidence type="ECO:0000313" key="12">
    <source>
        <dbReference type="Proteomes" id="UP000192940"/>
    </source>
</evidence>
<keyword evidence="4 9" id="KW-0004">4Fe-4S</keyword>
<dbReference type="Pfam" id="PF00037">
    <property type="entry name" value="Fer4"/>
    <property type="match status" value="1"/>
</dbReference>
<gene>
    <name evidence="11" type="ORF">SAMN05661091_2238</name>
</gene>
<evidence type="ECO:0000259" key="10">
    <source>
        <dbReference type="PROSITE" id="PS51379"/>
    </source>
</evidence>
<evidence type="ECO:0000256" key="9">
    <source>
        <dbReference type="RuleBase" id="RU365098"/>
    </source>
</evidence>
<evidence type="ECO:0000256" key="4">
    <source>
        <dbReference type="ARBA" id="ARBA00022485"/>
    </source>
</evidence>
<evidence type="ECO:0000256" key="7">
    <source>
        <dbReference type="ARBA" id="ARBA00023004"/>
    </source>
</evidence>
<dbReference type="InterPro" id="IPR017896">
    <property type="entry name" value="4Fe4S_Fe-S-bd"/>
</dbReference>
<comment type="function">
    <text evidence="9">Ferredoxins are iron-sulfur proteins that transfer electrons in a wide variety of metabolic reactions.</text>
</comment>
<evidence type="ECO:0000313" key="11">
    <source>
        <dbReference type="EMBL" id="SMF82737.1"/>
    </source>
</evidence>
<keyword evidence="12" id="KW-1185">Reference proteome</keyword>
<keyword evidence="8 9" id="KW-0411">Iron-sulfur</keyword>
<dbReference type="InterPro" id="IPR000813">
    <property type="entry name" value="7Fe_ferredoxin"/>
</dbReference>
<evidence type="ECO:0000256" key="1">
    <source>
        <dbReference type="ARBA" id="ARBA00001927"/>
    </source>
</evidence>
<keyword evidence="6 9" id="KW-0249">Electron transport</keyword>
<dbReference type="InterPro" id="IPR050294">
    <property type="entry name" value="RnfB_subfamily"/>
</dbReference>
<sequence length="79" mass="8835">MYVIGSACIDEKAGECVDVCPVDCIEEGEDQFYIDPDICISCGACEAACPVTAVFYIDDLPEEEKPYYEKAVEYYKNKN</sequence>
<evidence type="ECO:0000256" key="5">
    <source>
        <dbReference type="ARBA" id="ARBA00022723"/>
    </source>
</evidence>
<protein>
    <recommendedName>
        <fullName evidence="9">Ferredoxin</fullName>
    </recommendedName>
</protein>
<accession>A0A1X7HAE3</accession>
<dbReference type="PANTHER" id="PTHR42859:SF2">
    <property type="entry name" value="FERREDOXIN"/>
    <property type="match status" value="1"/>
</dbReference>
<dbReference type="AlphaFoldDB" id="A0A1X7HAE3"/>
<keyword evidence="3 9" id="KW-0813">Transport</keyword>
<reference evidence="11 12" key="1">
    <citation type="submission" date="2017-04" db="EMBL/GenBank/DDBJ databases">
        <authorList>
            <person name="Afonso C.L."/>
            <person name="Miller P.J."/>
            <person name="Scott M.A."/>
            <person name="Spackman E."/>
            <person name="Goraichik I."/>
            <person name="Dimitrov K.M."/>
            <person name="Suarez D.L."/>
            <person name="Swayne D.E."/>
        </authorList>
    </citation>
    <scope>NUCLEOTIDE SEQUENCE [LARGE SCALE GENOMIC DNA]</scope>
    <source>
        <strain evidence="11 12">N3/975</strain>
    </source>
</reference>
<dbReference type="GO" id="GO:0051539">
    <property type="term" value="F:4 iron, 4 sulfur cluster binding"/>
    <property type="evidence" value="ECO:0007669"/>
    <property type="project" value="UniProtKB-UniRule"/>
</dbReference>
<dbReference type="STRING" id="1313296.SAMN05661091_2238"/>
<evidence type="ECO:0000256" key="3">
    <source>
        <dbReference type="ARBA" id="ARBA00022448"/>
    </source>
</evidence>
<dbReference type="PROSITE" id="PS00198">
    <property type="entry name" value="4FE4S_FER_1"/>
    <property type="match status" value="1"/>
</dbReference>
<proteinExistence type="predicted"/>
<name>A0A1X7HAE3_9BACL</name>
<dbReference type="Pfam" id="PF12800">
    <property type="entry name" value="Fer4_4"/>
    <property type="match status" value="1"/>
</dbReference>